<dbReference type="SUPFAM" id="SSF53756">
    <property type="entry name" value="UDP-Glycosyltransferase/glycogen phosphorylase"/>
    <property type="match status" value="1"/>
</dbReference>
<dbReference type="InterPro" id="IPR010610">
    <property type="entry name" value="EryCIII-like_C"/>
</dbReference>
<dbReference type="FunFam" id="3.40.50.2000:FF:000029">
    <property type="entry name" value="Sterol 3-beta-glucosyltransferase"/>
    <property type="match status" value="1"/>
</dbReference>
<dbReference type="EMBL" id="LUEZ02000107">
    <property type="protein sequence ID" value="RDB18077.1"/>
    <property type="molecule type" value="Genomic_DNA"/>
</dbReference>
<dbReference type="GO" id="GO:0016906">
    <property type="term" value="F:sterol 3-beta-glucosyltransferase activity"/>
    <property type="evidence" value="ECO:0007669"/>
    <property type="project" value="UniProtKB-EC"/>
</dbReference>
<feature type="domain" description="Erythromycin biosynthesis protein CIII-like C-terminal" evidence="10">
    <location>
        <begin position="939"/>
        <end position="1036"/>
    </location>
</feature>
<dbReference type="AlphaFoldDB" id="A0A369JBT5"/>
<dbReference type="GO" id="GO:0005975">
    <property type="term" value="P:carbohydrate metabolic process"/>
    <property type="evidence" value="ECO:0007669"/>
    <property type="project" value="InterPro"/>
</dbReference>
<comment type="caution">
    <text evidence="11">The sequence shown here is derived from an EMBL/GenBank/DDBJ whole genome shotgun (WGS) entry which is preliminary data.</text>
</comment>
<feature type="region of interest" description="Disordered" evidence="8">
    <location>
        <begin position="97"/>
        <end position="121"/>
    </location>
</feature>
<proteinExistence type="inferred from homology"/>
<dbReference type="Pfam" id="PF06722">
    <property type="entry name" value="EryCIII-like_C"/>
    <property type="match status" value="1"/>
</dbReference>
<dbReference type="EC" id="2.4.1.173" evidence="2"/>
<comment type="catalytic activity">
    <reaction evidence="7">
        <text>a sterol + UDP-alpha-D-glucose = a sterol 3-beta-D-glucoside + UDP + H(+)</text>
        <dbReference type="Rhea" id="RHEA:22724"/>
        <dbReference type="ChEBI" id="CHEBI:15378"/>
        <dbReference type="ChEBI" id="CHEBI:15889"/>
        <dbReference type="ChEBI" id="CHEBI:37424"/>
        <dbReference type="ChEBI" id="CHEBI:58223"/>
        <dbReference type="ChEBI" id="CHEBI:58885"/>
        <dbReference type="EC" id="2.4.1.173"/>
    </reaction>
    <physiologicalReaction direction="left-to-right" evidence="7">
        <dbReference type="Rhea" id="RHEA:22725"/>
    </physiologicalReaction>
</comment>
<gene>
    <name evidence="11" type="primary">ATG26_1</name>
    <name evidence="11" type="ORF">Hypma_000916</name>
</gene>
<sequence>MAASQPAEAPNNRRLSRASSLSDDVEKLIHDPDPPTISSLYSEAAEFEKMLAVSGCIDIRCSEKDGANGFADLIARDLNSSEQALADSVARLSATQDSWSRISDESETSEEVSEEVSEEPYPALATTPIIHRVEIEEDDSWKLEPDEVIALLIEEFGPLAAEDDEEKLILEADGCLIHDVFIVGVIHVTTHRLAFHASLLASQPDLPPAKRVIKSGPATLHRGTFLTKRRVWMELSHDMVCAYASSKDEGRIRPLCTILLAFVNKVLPFDPKKPRHIRIQIGHSSDQIIDACEFDTEESAQDWRRELTGALFLYRHRRREALEASIPDDQAGVRLSCPLNRISCVRFRAYADFPDIASLRVQPALSDDSSIEEGITEAQTIHLGTVRPTRIWAHLNEYIAAATHRLEKRPKDQFPIFIDFGPLTFHETPNSLEGDMSSLKEKTIRGALSLDAGESELWITRARIYHSISSSGYLVVSQHFVCFWSKSFSPGDVKYRIPVLKLQSVKPFHLSFCRYHGITLEIKGKPALRLIFQALNMRNEALERVSTVLKSSILKISASDSSDLSTASSTSRSSTLSSASIGLVSPKRSATGIFAPLSRSLAAAMSLGIPPELQLTFPKVINLPREVLARMAPLHFVCLTIGSRGDVQPYIALGLALKKEGHSVTIVSHEEYKDWIEGFDIRHRTAGGDPGALMKLSVDNRMFSAEFFRKSLGSFRPWLDQLLLDSWEACKDADVLLESPSAMAGVHIAEALNIPYFRTFTMPWTKTADFPHPFLSPPVDSPTFNSASYVLFNNVIWTATSGQINKWRRRTLKINNTDMGHLAQSKIITIYNFSPAVVPKPLDWGDTTIISGYWFLDNPDHNWIPPPDLLKWMKKARDDGKPIVYIGFGSITVPHPDRVTARIIKAVVQSDVRAIISKGWSSRMHKPDLSVEDAEGGYPPQCYMLEKIPHDWLFPRIDAALHHGGAGTTGASLRAGIPTLIKPWFGDQFFWGCRVQKLGAGLRVPSLRVSDIADALTKATTSVAMREKAAAVGAEIRGEDGVHTAIHTIYTYLPRASRDRTSLSR</sequence>
<evidence type="ECO:0000256" key="2">
    <source>
        <dbReference type="ARBA" id="ARBA00012650"/>
    </source>
</evidence>
<comment type="catalytic activity">
    <reaction evidence="6">
        <text>ergosterol + UDP-alpha-D-glucose = ergosteryl 3-beta-D-glucoside + UDP + H(+)</text>
        <dbReference type="Rhea" id="RHEA:61836"/>
        <dbReference type="ChEBI" id="CHEBI:15378"/>
        <dbReference type="ChEBI" id="CHEBI:16933"/>
        <dbReference type="ChEBI" id="CHEBI:52973"/>
        <dbReference type="ChEBI" id="CHEBI:58223"/>
        <dbReference type="ChEBI" id="CHEBI:58885"/>
    </reaction>
    <physiologicalReaction direction="left-to-right" evidence="6">
        <dbReference type="Rhea" id="RHEA:61837"/>
    </physiologicalReaction>
</comment>
<dbReference type="InterPro" id="IPR002213">
    <property type="entry name" value="UDP_glucos_trans"/>
</dbReference>
<evidence type="ECO:0000256" key="5">
    <source>
        <dbReference type="ARBA" id="ARBA00029843"/>
    </source>
</evidence>
<name>A0A369JBT5_HYPMA</name>
<keyword evidence="3" id="KW-0328">Glycosyltransferase</keyword>
<feature type="compositionally biased region" description="Acidic residues" evidence="8">
    <location>
        <begin position="105"/>
        <end position="118"/>
    </location>
</feature>
<evidence type="ECO:0000313" key="11">
    <source>
        <dbReference type="EMBL" id="RDB18077.1"/>
    </source>
</evidence>
<dbReference type="InterPro" id="IPR004276">
    <property type="entry name" value="GlycoTrans_28_N"/>
</dbReference>
<feature type="domain" description="Glycosyltransferase family 28 N-terminal" evidence="9">
    <location>
        <begin position="637"/>
        <end position="768"/>
    </location>
</feature>
<accession>A0A369JBT5</accession>
<dbReference type="InterPro" id="IPR050426">
    <property type="entry name" value="Glycosyltransferase_28"/>
</dbReference>
<evidence type="ECO:0000256" key="7">
    <source>
        <dbReference type="ARBA" id="ARBA00049453"/>
    </source>
</evidence>
<dbReference type="PANTHER" id="PTHR48050">
    <property type="entry name" value="STEROL 3-BETA-GLUCOSYLTRANSFERASE"/>
    <property type="match status" value="1"/>
</dbReference>
<evidence type="ECO:0000256" key="1">
    <source>
        <dbReference type="ARBA" id="ARBA00006962"/>
    </source>
</evidence>
<feature type="region of interest" description="Disordered" evidence="8">
    <location>
        <begin position="1"/>
        <end position="35"/>
    </location>
</feature>
<evidence type="ECO:0000256" key="6">
    <source>
        <dbReference type="ARBA" id="ARBA00047886"/>
    </source>
</evidence>
<dbReference type="STRING" id="39966.A0A369JBT5"/>
<evidence type="ECO:0000259" key="10">
    <source>
        <dbReference type="Pfam" id="PF06722"/>
    </source>
</evidence>
<dbReference type="FunFam" id="3.40.50.2000:FF:000009">
    <property type="entry name" value="Sterol 3-beta-glucosyltransferase UGT80A2"/>
    <property type="match status" value="1"/>
</dbReference>
<organism evidence="11 12">
    <name type="scientific">Hypsizygus marmoreus</name>
    <name type="common">White beech mushroom</name>
    <name type="synonym">Agaricus marmoreus</name>
    <dbReference type="NCBI Taxonomy" id="39966"/>
    <lineage>
        <taxon>Eukaryota</taxon>
        <taxon>Fungi</taxon>
        <taxon>Dikarya</taxon>
        <taxon>Basidiomycota</taxon>
        <taxon>Agaricomycotina</taxon>
        <taxon>Agaricomycetes</taxon>
        <taxon>Agaricomycetidae</taxon>
        <taxon>Agaricales</taxon>
        <taxon>Tricholomatineae</taxon>
        <taxon>Lyophyllaceae</taxon>
        <taxon>Hypsizygus</taxon>
    </lineage>
</organism>
<dbReference type="PANTHER" id="PTHR48050:SF26">
    <property type="entry name" value="STEROL 3-BETA-GLUCOSYLTRANSFERASE"/>
    <property type="match status" value="1"/>
</dbReference>
<dbReference type="Pfam" id="PF03033">
    <property type="entry name" value="Glyco_transf_28"/>
    <property type="match status" value="1"/>
</dbReference>
<dbReference type="Proteomes" id="UP000076154">
    <property type="component" value="Unassembled WGS sequence"/>
</dbReference>
<dbReference type="OrthoDB" id="10261837at2759"/>
<dbReference type="SUPFAM" id="SSF50729">
    <property type="entry name" value="PH domain-like"/>
    <property type="match status" value="1"/>
</dbReference>
<evidence type="ECO:0000256" key="3">
    <source>
        <dbReference type="ARBA" id="ARBA00022676"/>
    </source>
</evidence>
<evidence type="ECO:0000256" key="8">
    <source>
        <dbReference type="SAM" id="MobiDB-lite"/>
    </source>
</evidence>
<dbReference type="CDD" id="cd03784">
    <property type="entry name" value="GT1_Gtf-like"/>
    <property type="match status" value="1"/>
</dbReference>
<evidence type="ECO:0000259" key="9">
    <source>
        <dbReference type="Pfam" id="PF03033"/>
    </source>
</evidence>
<dbReference type="GO" id="GO:0016125">
    <property type="term" value="P:sterol metabolic process"/>
    <property type="evidence" value="ECO:0007669"/>
    <property type="project" value="TreeGrafter"/>
</dbReference>
<evidence type="ECO:0000256" key="4">
    <source>
        <dbReference type="ARBA" id="ARBA00022679"/>
    </source>
</evidence>
<dbReference type="InParanoid" id="A0A369JBT5"/>
<protein>
    <recommendedName>
        <fullName evidence="2">sterol 3beta-glucosyltransferase</fullName>
        <ecNumber evidence="2">2.4.1.173</ecNumber>
    </recommendedName>
    <alternativeName>
        <fullName evidence="5">Autophagy-related protein 26</fullName>
    </alternativeName>
</protein>
<feature type="compositionally biased region" description="Basic and acidic residues" evidence="8">
    <location>
        <begin position="24"/>
        <end position="33"/>
    </location>
</feature>
<dbReference type="Gene3D" id="3.40.50.2000">
    <property type="entry name" value="Glycogen Phosphorylase B"/>
    <property type="match status" value="2"/>
</dbReference>
<reference evidence="11" key="1">
    <citation type="submission" date="2018-04" db="EMBL/GenBank/DDBJ databases">
        <title>Whole genome sequencing of Hypsizygus marmoreus.</title>
        <authorList>
            <person name="Choi I.-G."/>
            <person name="Min B."/>
            <person name="Kim J.-G."/>
            <person name="Kim S."/>
            <person name="Oh Y.-L."/>
            <person name="Kong W.-S."/>
            <person name="Park H."/>
            <person name="Jeong J."/>
            <person name="Song E.-S."/>
        </authorList>
    </citation>
    <scope>NUCLEOTIDE SEQUENCE [LARGE SCALE GENOMIC DNA]</scope>
    <source>
        <strain evidence="11">51987-8</strain>
    </source>
</reference>
<comment type="similarity">
    <text evidence="1">Belongs to the glycosyltransferase 28 family.</text>
</comment>
<keyword evidence="4" id="KW-0808">Transferase</keyword>
<evidence type="ECO:0000313" key="12">
    <source>
        <dbReference type="Proteomes" id="UP000076154"/>
    </source>
</evidence>
<keyword evidence="12" id="KW-1185">Reference proteome</keyword>